<dbReference type="Gene3D" id="3.30.565.10">
    <property type="entry name" value="Histidine kinase-like ATPase, C-terminal domain"/>
    <property type="match status" value="1"/>
</dbReference>
<dbReference type="Pfam" id="PF02518">
    <property type="entry name" value="HATPase_c"/>
    <property type="match status" value="1"/>
</dbReference>
<dbReference type="GO" id="GO:0009927">
    <property type="term" value="F:histidine phosphotransfer kinase activity"/>
    <property type="evidence" value="ECO:0007669"/>
    <property type="project" value="TreeGrafter"/>
</dbReference>
<dbReference type="SUPFAM" id="SSF55874">
    <property type="entry name" value="ATPase domain of HSP90 chaperone/DNA topoisomerase II/histidine kinase"/>
    <property type="match status" value="1"/>
</dbReference>
<dbReference type="InterPro" id="IPR003594">
    <property type="entry name" value="HATPase_dom"/>
</dbReference>
<feature type="domain" description="Histidine kinase/HSP90-like ATPase" evidence="5">
    <location>
        <begin position="34"/>
        <end position="79"/>
    </location>
</feature>
<dbReference type="EMBL" id="CP137642">
    <property type="protein sequence ID" value="WOX58708.1"/>
    <property type="molecule type" value="Genomic_DNA"/>
</dbReference>
<reference evidence="6 7" key="1">
    <citation type="submission" date="2023-10" db="EMBL/GenBank/DDBJ databases">
        <title>The complete genome sequence of Methanoculleus receptaculi DSM 18860.</title>
        <authorList>
            <person name="Lai S.-J."/>
            <person name="You Y.-T."/>
            <person name="Chen S.-C."/>
        </authorList>
    </citation>
    <scope>NUCLEOTIDE SEQUENCE [LARGE SCALE GENOMIC DNA]</scope>
    <source>
        <strain evidence="6 7">DSM 18860</strain>
    </source>
</reference>
<accession>A0AAX4FXM9</accession>
<name>A0AAX4FXM9_9EURY</name>
<proteinExistence type="predicted"/>
<sequence length="80" mass="8707">MVFCNLRIYIRRAAPLSSPRLSTGVFLLRPLHSLQDKKGGGVGLSLSIANRYVRLHGGEITVASQVGEGSTFTIRIPKEV</sequence>
<evidence type="ECO:0000256" key="4">
    <source>
        <dbReference type="ARBA" id="ARBA00022777"/>
    </source>
</evidence>
<dbReference type="GO" id="GO:0005524">
    <property type="term" value="F:ATP binding"/>
    <property type="evidence" value="ECO:0007669"/>
    <property type="project" value="UniProtKB-KW"/>
</dbReference>
<keyword evidence="3" id="KW-0808">Transferase</keyword>
<evidence type="ECO:0000259" key="5">
    <source>
        <dbReference type="Pfam" id="PF02518"/>
    </source>
</evidence>
<dbReference type="Proteomes" id="UP001305652">
    <property type="component" value="Chromosome"/>
</dbReference>
<dbReference type="RefSeq" id="WP_318622529.1">
    <property type="nucleotide sequence ID" value="NZ_CP137642.1"/>
</dbReference>
<dbReference type="PANTHER" id="PTHR43047">
    <property type="entry name" value="TWO-COMPONENT HISTIDINE PROTEIN KINASE"/>
    <property type="match status" value="1"/>
</dbReference>
<keyword evidence="6" id="KW-0067">ATP-binding</keyword>
<keyword evidence="6" id="KW-0547">Nucleotide-binding</keyword>
<dbReference type="AlphaFoldDB" id="A0AAX4FXM9"/>
<evidence type="ECO:0000313" key="7">
    <source>
        <dbReference type="Proteomes" id="UP001305652"/>
    </source>
</evidence>
<evidence type="ECO:0000256" key="2">
    <source>
        <dbReference type="ARBA" id="ARBA00012438"/>
    </source>
</evidence>
<dbReference type="PRINTS" id="PR00344">
    <property type="entry name" value="BCTRLSENSOR"/>
</dbReference>
<comment type="catalytic activity">
    <reaction evidence="1">
        <text>ATP + protein L-histidine = ADP + protein N-phospho-L-histidine.</text>
        <dbReference type="EC" id="2.7.13.3"/>
    </reaction>
</comment>
<dbReference type="GO" id="GO:0000155">
    <property type="term" value="F:phosphorelay sensor kinase activity"/>
    <property type="evidence" value="ECO:0007669"/>
    <property type="project" value="TreeGrafter"/>
</dbReference>
<keyword evidence="7" id="KW-1185">Reference proteome</keyword>
<gene>
    <name evidence="6" type="ORF">R6Y96_00455</name>
</gene>
<protein>
    <recommendedName>
        <fullName evidence="2">histidine kinase</fullName>
        <ecNumber evidence="2">2.7.13.3</ecNumber>
    </recommendedName>
</protein>
<dbReference type="EC" id="2.7.13.3" evidence="2"/>
<evidence type="ECO:0000256" key="1">
    <source>
        <dbReference type="ARBA" id="ARBA00000085"/>
    </source>
</evidence>
<evidence type="ECO:0000256" key="3">
    <source>
        <dbReference type="ARBA" id="ARBA00022679"/>
    </source>
</evidence>
<dbReference type="GO" id="GO:0005886">
    <property type="term" value="C:plasma membrane"/>
    <property type="evidence" value="ECO:0007669"/>
    <property type="project" value="TreeGrafter"/>
</dbReference>
<evidence type="ECO:0000313" key="6">
    <source>
        <dbReference type="EMBL" id="WOX58708.1"/>
    </source>
</evidence>
<keyword evidence="4" id="KW-0418">Kinase</keyword>
<dbReference type="KEGG" id="mrc:R6Y96_00455"/>
<dbReference type="InterPro" id="IPR036890">
    <property type="entry name" value="HATPase_C_sf"/>
</dbReference>
<organism evidence="6 7">
    <name type="scientific">Methanoculleus receptaculi</name>
    <dbReference type="NCBI Taxonomy" id="394967"/>
    <lineage>
        <taxon>Archaea</taxon>
        <taxon>Methanobacteriati</taxon>
        <taxon>Methanobacteriota</taxon>
        <taxon>Stenosarchaea group</taxon>
        <taxon>Methanomicrobia</taxon>
        <taxon>Methanomicrobiales</taxon>
        <taxon>Methanomicrobiaceae</taxon>
        <taxon>Methanoculleus</taxon>
    </lineage>
</organism>
<dbReference type="InterPro" id="IPR004358">
    <property type="entry name" value="Sig_transdc_His_kin-like_C"/>
</dbReference>
<dbReference type="GeneID" id="85731582"/>
<dbReference type="PANTHER" id="PTHR43047:SF72">
    <property type="entry name" value="OSMOSENSING HISTIDINE PROTEIN KINASE SLN1"/>
    <property type="match status" value="1"/>
</dbReference>